<dbReference type="AlphaFoldDB" id="A0A392U8A4"/>
<name>A0A392U8A4_9FABA</name>
<reference evidence="2 3" key="1">
    <citation type="journal article" date="2018" name="Front. Plant Sci.">
        <title>Red Clover (Trifolium pratense) and Zigzag Clover (T. medium) - A Picture of Genomic Similarities and Differences.</title>
        <authorList>
            <person name="Dluhosova J."/>
            <person name="Istvanek J."/>
            <person name="Nedelnik J."/>
            <person name="Repkova J."/>
        </authorList>
    </citation>
    <scope>NUCLEOTIDE SEQUENCE [LARGE SCALE GENOMIC DNA]</scope>
    <source>
        <strain evidence="3">cv. 10/8</strain>
        <tissue evidence="2">Leaf</tissue>
    </source>
</reference>
<evidence type="ECO:0000313" key="2">
    <source>
        <dbReference type="EMBL" id="MCI68616.1"/>
    </source>
</evidence>
<accession>A0A392U8A4</accession>
<dbReference type="Proteomes" id="UP000265520">
    <property type="component" value="Unassembled WGS sequence"/>
</dbReference>
<dbReference type="EMBL" id="LXQA010739642">
    <property type="protein sequence ID" value="MCI68616.1"/>
    <property type="molecule type" value="Genomic_DNA"/>
</dbReference>
<evidence type="ECO:0000313" key="3">
    <source>
        <dbReference type="Proteomes" id="UP000265520"/>
    </source>
</evidence>
<keyword evidence="3" id="KW-1185">Reference proteome</keyword>
<evidence type="ECO:0000256" key="1">
    <source>
        <dbReference type="SAM" id="MobiDB-lite"/>
    </source>
</evidence>
<feature type="region of interest" description="Disordered" evidence="1">
    <location>
        <begin position="6"/>
        <end position="26"/>
    </location>
</feature>
<protein>
    <submittedName>
        <fullName evidence="2">Uncharacterized protein</fullName>
    </submittedName>
</protein>
<feature type="compositionally biased region" description="Basic and acidic residues" evidence="1">
    <location>
        <begin position="8"/>
        <end position="26"/>
    </location>
</feature>
<sequence>MFCVFVGEEGKRGEDSNGGRDATDRKNQLVRVHRSATTRTRGFAVFAGGSAQ</sequence>
<organism evidence="2 3">
    <name type="scientific">Trifolium medium</name>
    <dbReference type="NCBI Taxonomy" id="97028"/>
    <lineage>
        <taxon>Eukaryota</taxon>
        <taxon>Viridiplantae</taxon>
        <taxon>Streptophyta</taxon>
        <taxon>Embryophyta</taxon>
        <taxon>Tracheophyta</taxon>
        <taxon>Spermatophyta</taxon>
        <taxon>Magnoliopsida</taxon>
        <taxon>eudicotyledons</taxon>
        <taxon>Gunneridae</taxon>
        <taxon>Pentapetalae</taxon>
        <taxon>rosids</taxon>
        <taxon>fabids</taxon>
        <taxon>Fabales</taxon>
        <taxon>Fabaceae</taxon>
        <taxon>Papilionoideae</taxon>
        <taxon>50 kb inversion clade</taxon>
        <taxon>NPAAA clade</taxon>
        <taxon>Hologalegina</taxon>
        <taxon>IRL clade</taxon>
        <taxon>Trifolieae</taxon>
        <taxon>Trifolium</taxon>
    </lineage>
</organism>
<proteinExistence type="predicted"/>
<comment type="caution">
    <text evidence="2">The sequence shown here is derived from an EMBL/GenBank/DDBJ whole genome shotgun (WGS) entry which is preliminary data.</text>
</comment>